<accession>A0ABU7GXU2</accession>
<gene>
    <name evidence="1" type="ORF">V0R55_26955</name>
</gene>
<evidence type="ECO:0000313" key="1">
    <source>
        <dbReference type="EMBL" id="MEE1883785.1"/>
    </source>
</evidence>
<organism evidence="1 2">
    <name type="scientific">Pseudomonas soli</name>
    <dbReference type="NCBI Taxonomy" id="1306993"/>
    <lineage>
        <taxon>Bacteria</taxon>
        <taxon>Pseudomonadati</taxon>
        <taxon>Pseudomonadota</taxon>
        <taxon>Gammaproteobacteria</taxon>
        <taxon>Pseudomonadales</taxon>
        <taxon>Pseudomonadaceae</taxon>
        <taxon>Pseudomonas</taxon>
    </lineage>
</organism>
<protein>
    <submittedName>
        <fullName evidence="1">Uncharacterized protein</fullName>
    </submittedName>
</protein>
<keyword evidence="2" id="KW-1185">Reference proteome</keyword>
<sequence>MSNATKSNQKTLPDGGFVGRQGRYDFADGVVDLNAGVAAQLQIFESFAVNGSIGGESLFVKRDKK</sequence>
<proteinExistence type="predicted"/>
<dbReference type="EMBL" id="JAZDQQ010000081">
    <property type="protein sequence ID" value="MEE1883785.1"/>
    <property type="molecule type" value="Genomic_DNA"/>
</dbReference>
<comment type="caution">
    <text evidence="1">The sequence shown here is derived from an EMBL/GenBank/DDBJ whole genome shotgun (WGS) entry which is preliminary data.</text>
</comment>
<reference evidence="1 2" key="1">
    <citation type="submission" date="2024-01" db="EMBL/GenBank/DDBJ databases">
        <title>Unpublished Manusciprt.</title>
        <authorList>
            <person name="Duman M."/>
            <person name="Valdes E.G."/>
            <person name="Ajmi N."/>
            <person name="Altun S."/>
            <person name="Saticioglu I.B."/>
        </authorList>
    </citation>
    <scope>NUCLEOTIDE SEQUENCE [LARGE SCALE GENOMIC DNA]</scope>
    <source>
        <strain evidence="1 2">139P</strain>
    </source>
</reference>
<dbReference type="Proteomes" id="UP001329505">
    <property type="component" value="Unassembled WGS sequence"/>
</dbReference>
<name>A0ABU7GXU2_9PSED</name>
<evidence type="ECO:0000313" key="2">
    <source>
        <dbReference type="Proteomes" id="UP001329505"/>
    </source>
</evidence>
<dbReference type="RefSeq" id="WP_330126660.1">
    <property type="nucleotide sequence ID" value="NZ_JAZDQQ010000081.1"/>
</dbReference>